<proteinExistence type="predicted"/>
<organism evidence="2">
    <name type="scientific">Western grey kangaroopox virus</name>
    <dbReference type="NCBI Taxonomy" id="1566307"/>
    <lineage>
        <taxon>Viruses</taxon>
        <taxon>Varidnaviria</taxon>
        <taxon>Bamfordvirae</taxon>
        <taxon>Nucleocytoviricota</taxon>
        <taxon>Pokkesviricetes</taxon>
        <taxon>Chitovirales</taxon>
        <taxon>Poxviridae</taxon>
        <taxon>Chordopoxvirinae</taxon>
        <taxon>Macropopoxvirus</taxon>
        <taxon>Macropopoxvirus mfuliginosuspox</taxon>
        <taxon>Western kangaroopox virus</taxon>
    </lineage>
</organism>
<keyword evidence="3" id="KW-1185">Reference proteome</keyword>
<feature type="compositionally biased region" description="Polar residues" evidence="1">
    <location>
        <begin position="100"/>
        <end position="113"/>
    </location>
</feature>
<accession>A0A2C9DSI1</accession>
<evidence type="ECO:0000256" key="1">
    <source>
        <dbReference type="SAM" id="MobiDB-lite"/>
    </source>
</evidence>
<sequence length="113" mass="12655">MATTKVVEFDNLVYDYEPVYMNLESNEELRNLTCLISCSELVVDNVSGFPDSAEILTQMAIIGETIQKLTEKTILDELVSILSPPSYDTAPSTIEDKYSVESTSQSEMTWCNN</sequence>
<evidence type="ECO:0000313" key="2">
    <source>
        <dbReference type="EMBL" id="ATI20964.1"/>
    </source>
</evidence>
<dbReference type="EMBL" id="MF467280">
    <property type="protein sequence ID" value="ATI20964.1"/>
    <property type="molecule type" value="Genomic_DNA"/>
</dbReference>
<feature type="region of interest" description="Disordered" evidence="1">
    <location>
        <begin position="92"/>
        <end position="113"/>
    </location>
</feature>
<protein>
    <submittedName>
        <fullName evidence="2">Uncharacterized protein</fullName>
    </submittedName>
</protein>
<reference evidence="2" key="1">
    <citation type="journal article" date="2017" name="Virus Res.">
        <title>Complete genomic characterisation of two novel poxviruses (WKPV and EKPV) from western and eastern grey kangaroos.</title>
        <authorList>
            <person name="Bennett M."/>
            <person name="Tu S.L."/>
            <person name="Upton C."/>
            <person name="McArtor C."/>
            <person name="Gillett A."/>
            <person name="Laird T."/>
            <person name="O'Dea M."/>
        </authorList>
    </citation>
    <scope>NUCLEOTIDE SEQUENCE [LARGE SCALE GENOMIC DNA]</scope>
    <source>
        <strain evidence="2">Western Australia</strain>
    </source>
</reference>
<name>A0A2C9DSI1_9POXV</name>
<evidence type="ECO:0000313" key="3">
    <source>
        <dbReference type="Proteomes" id="UP000318778"/>
    </source>
</evidence>
<dbReference type="Proteomes" id="UP000318778">
    <property type="component" value="Segment"/>
</dbReference>